<dbReference type="OrthoDB" id="10006218at2759"/>
<feature type="transmembrane region" description="Helical" evidence="1">
    <location>
        <begin position="21"/>
        <end position="40"/>
    </location>
</feature>
<reference evidence="3" key="1">
    <citation type="submission" date="2021-03" db="EMBL/GenBank/DDBJ databases">
        <authorList>
            <person name="Bekaert M."/>
        </authorList>
    </citation>
    <scope>NUCLEOTIDE SEQUENCE</scope>
</reference>
<organism evidence="3 4">
    <name type="scientific">Mytilus edulis</name>
    <name type="common">Blue mussel</name>
    <dbReference type="NCBI Taxonomy" id="6550"/>
    <lineage>
        <taxon>Eukaryota</taxon>
        <taxon>Metazoa</taxon>
        <taxon>Spiralia</taxon>
        <taxon>Lophotrochozoa</taxon>
        <taxon>Mollusca</taxon>
        <taxon>Bivalvia</taxon>
        <taxon>Autobranchia</taxon>
        <taxon>Pteriomorphia</taxon>
        <taxon>Mytilida</taxon>
        <taxon>Mytiloidea</taxon>
        <taxon>Mytilidae</taxon>
        <taxon>Mytilinae</taxon>
        <taxon>Mytilus</taxon>
    </lineage>
</organism>
<dbReference type="Gene3D" id="3.40.50.150">
    <property type="entry name" value="Vaccinia Virus protein VP39"/>
    <property type="match status" value="1"/>
</dbReference>
<name>A0A8S3ULU2_MYTED</name>
<protein>
    <recommendedName>
        <fullName evidence="2">Methyltransferase domain-containing protein</fullName>
    </recommendedName>
</protein>
<feature type="domain" description="Methyltransferase" evidence="2">
    <location>
        <begin position="86"/>
        <end position="272"/>
    </location>
</feature>
<dbReference type="Proteomes" id="UP000683360">
    <property type="component" value="Unassembled WGS sequence"/>
</dbReference>
<dbReference type="PANTHER" id="PTHR32026">
    <property type="entry name" value="METHYLTRANSFERASE-LIKE PROTEIN 24"/>
    <property type="match status" value="1"/>
</dbReference>
<dbReference type="PANTHER" id="PTHR32026:SF10">
    <property type="entry name" value="METHYLTRANSFERASE-LIKE PROTEIN 24-RELATED"/>
    <property type="match status" value="1"/>
</dbReference>
<accession>A0A8S3ULU2</accession>
<sequence>MMGIRRKDRYILIIMLTPKRYWGKYLAPVLLFIIFLYISMDPQYTNMIKTENKTAAFNKPVYKPPEKVPVEPVNIDDWNVKLPAYNVSINITETEWWRSAAFLQWDLQHRSIDYRCKRFKSVGNWWICLDPGYKIKKPCLVYSFGIGFDFSFDDAMASLGCEVHSFDPSMKMKAHVRNTSVNFHPIGLSHSNTKQFSPRRDMYVRRNTTWPVMNLKTIMDLFGHKGRTIDVLKIDVEGYEWNILEYLLQENLFKNIKQFMLEYHLFPSWPSKEDYPKLLKIYKSLHDIGLLKFVTAMHPLNLKPKSFNIQADVAYVNTLFKSNSVKV</sequence>
<gene>
    <name evidence="3" type="ORF">MEDL_56903</name>
</gene>
<keyword evidence="1" id="KW-0472">Membrane</keyword>
<proteinExistence type="predicted"/>
<dbReference type="AlphaFoldDB" id="A0A8S3ULU2"/>
<keyword evidence="1" id="KW-0812">Transmembrane</keyword>
<keyword evidence="4" id="KW-1185">Reference proteome</keyword>
<evidence type="ECO:0000256" key="1">
    <source>
        <dbReference type="SAM" id="Phobius"/>
    </source>
</evidence>
<dbReference type="EMBL" id="CAJPWZ010002749">
    <property type="protein sequence ID" value="CAG2244861.1"/>
    <property type="molecule type" value="Genomic_DNA"/>
</dbReference>
<dbReference type="Pfam" id="PF13383">
    <property type="entry name" value="Methyltransf_22"/>
    <property type="match status" value="1"/>
</dbReference>
<dbReference type="InterPro" id="IPR026913">
    <property type="entry name" value="METTL24"/>
</dbReference>
<keyword evidence="1" id="KW-1133">Transmembrane helix</keyword>
<evidence type="ECO:0000259" key="2">
    <source>
        <dbReference type="Pfam" id="PF13383"/>
    </source>
</evidence>
<dbReference type="InterPro" id="IPR025714">
    <property type="entry name" value="Methyltranfer_dom"/>
</dbReference>
<evidence type="ECO:0000313" key="4">
    <source>
        <dbReference type="Proteomes" id="UP000683360"/>
    </source>
</evidence>
<dbReference type="SUPFAM" id="SSF53335">
    <property type="entry name" value="S-adenosyl-L-methionine-dependent methyltransferases"/>
    <property type="match status" value="1"/>
</dbReference>
<comment type="caution">
    <text evidence="3">The sequence shown here is derived from an EMBL/GenBank/DDBJ whole genome shotgun (WGS) entry which is preliminary data.</text>
</comment>
<evidence type="ECO:0000313" key="3">
    <source>
        <dbReference type="EMBL" id="CAG2244861.1"/>
    </source>
</evidence>
<dbReference type="InterPro" id="IPR029063">
    <property type="entry name" value="SAM-dependent_MTases_sf"/>
</dbReference>